<proteinExistence type="predicted"/>
<dbReference type="Proteomes" id="UP000663203">
    <property type="component" value="Chromosome"/>
</dbReference>
<dbReference type="AlphaFoldDB" id="A0A8A2VDR4"/>
<protein>
    <submittedName>
        <fullName evidence="1">Uncharacterized protein</fullName>
    </submittedName>
</protein>
<dbReference type="EMBL" id="CP071462">
    <property type="protein sequence ID" value="QSW98522.1"/>
    <property type="molecule type" value="Genomic_DNA"/>
</dbReference>
<dbReference type="GeneID" id="63188462"/>
<evidence type="ECO:0000313" key="1">
    <source>
        <dbReference type="EMBL" id="QSW98522.1"/>
    </source>
</evidence>
<dbReference type="RefSeq" id="WP_207288131.1">
    <property type="nucleotide sequence ID" value="NZ_CP071462.1"/>
</dbReference>
<reference evidence="1 2" key="1">
    <citation type="submission" date="2021-03" db="EMBL/GenBank/DDBJ databases">
        <title>Haloterrigena longa sp. nov. and Haloterrigena limicola sp. nov., extremely halophilic archaea isolated from a salt lake.</title>
        <authorList>
            <person name="Henglin C."/>
        </authorList>
    </citation>
    <scope>NUCLEOTIDE SEQUENCE [LARGE SCALE GENOMIC DNA]</scope>
    <source>
        <strain evidence="1 2">KZCA68</strain>
    </source>
</reference>
<gene>
    <name evidence="1" type="ORF">J0X25_14115</name>
</gene>
<organism evidence="1 2">
    <name type="scientific">Haloterrigena alkaliphila</name>
    <dbReference type="NCBI Taxonomy" id="2816475"/>
    <lineage>
        <taxon>Archaea</taxon>
        <taxon>Methanobacteriati</taxon>
        <taxon>Methanobacteriota</taxon>
        <taxon>Stenosarchaea group</taxon>
        <taxon>Halobacteria</taxon>
        <taxon>Halobacteriales</taxon>
        <taxon>Natrialbaceae</taxon>
        <taxon>Haloterrigena</taxon>
    </lineage>
</organism>
<evidence type="ECO:0000313" key="2">
    <source>
        <dbReference type="Proteomes" id="UP000663203"/>
    </source>
</evidence>
<accession>A0A8A2VDR4</accession>
<keyword evidence="2" id="KW-1185">Reference proteome</keyword>
<dbReference type="KEGG" id="hakz:J0X25_14115"/>
<name>A0A8A2VDR4_9EURY</name>
<sequence length="57" mass="5523">MPLLGIVAAGAVLVLATGTGAVVVATKTGALDGVEQQAAEEQSTLTMDVVPSGVEDA</sequence>